<gene>
    <name evidence="3" type="ORF">GPM918_LOCUS38436</name>
    <name evidence="2" type="ORF">OVA965_LOCUS33178</name>
    <name evidence="5" type="ORF">SRO942_LOCUS39261</name>
    <name evidence="4" type="ORF">TMI583_LOCUS34060</name>
</gene>
<dbReference type="Proteomes" id="UP000681722">
    <property type="component" value="Unassembled WGS sequence"/>
</dbReference>
<dbReference type="InterPro" id="IPR004046">
    <property type="entry name" value="GST_C"/>
</dbReference>
<dbReference type="InterPro" id="IPR010987">
    <property type="entry name" value="Glutathione-S-Trfase_C-like"/>
</dbReference>
<name>A0A815W1F1_9BILA</name>
<dbReference type="GO" id="GO:0004364">
    <property type="term" value="F:glutathione transferase activity"/>
    <property type="evidence" value="ECO:0007669"/>
    <property type="project" value="TreeGrafter"/>
</dbReference>
<dbReference type="Gene3D" id="1.20.1050.10">
    <property type="match status" value="1"/>
</dbReference>
<dbReference type="EMBL" id="CAJNOQ010025479">
    <property type="protein sequence ID" value="CAF1537674.1"/>
    <property type="molecule type" value="Genomic_DNA"/>
</dbReference>
<dbReference type="Proteomes" id="UP000682733">
    <property type="component" value="Unassembled WGS sequence"/>
</dbReference>
<dbReference type="InterPro" id="IPR050213">
    <property type="entry name" value="GST_superfamily"/>
</dbReference>
<comment type="caution">
    <text evidence="3">The sequence shown here is derived from an EMBL/GenBank/DDBJ whole genome shotgun (WGS) entry which is preliminary data.</text>
</comment>
<evidence type="ECO:0000313" key="4">
    <source>
        <dbReference type="EMBL" id="CAF4211132.1"/>
    </source>
</evidence>
<dbReference type="EMBL" id="CAJNOK010026568">
    <property type="protein sequence ID" value="CAF1405231.1"/>
    <property type="molecule type" value="Genomic_DNA"/>
</dbReference>
<dbReference type="EMBL" id="CAJOBA010048309">
    <property type="protein sequence ID" value="CAF4211132.1"/>
    <property type="molecule type" value="Genomic_DNA"/>
</dbReference>
<dbReference type="InterPro" id="IPR036282">
    <property type="entry name" value="Glutathione-S-Trfase_C_sf"/>
</dbReference>
<dbReference type="Proteomes" id="UP000663829">
    <property type="component" value="Unassembled WGS sequence"/>
</dbReference>
<dbReference type="PROSITE" id="PS50405">
    <property type="entry name" value="GST_CTER"/>
    <property type="match status" value="1"/>
</dbReference>
<protein>
    <recommendedName>
        <fullName evidence="1">GST C-terminal domain-containing protein</fullName>
    </recommendedName>
</protein>
<dbReference type="EMBL" id="CAJOBC010091099">
    <property type="protein sequence ID" value="CAF4397669.1"/>
    <property type="molecule type" value="Genomic_DNA"/>
</dbReference>
<dbReference type="SUPFAM" id="SSF47616">
    <property type="entry name" value="GST C-terminal domain-like"/>
    <property type="match status" value="1"/>
</dbReference>
<dbReference type="GO" id="GO:0006749">
    <property type="term" value="P:glutathione metabolic process"/>
    <property type="evidence" value="ECO:0007669"/>
    <property type="project" value="TreeGrafter"/>
</dbReference>
<evidence type="ECO:0000313" key="6">
    <source>
        <dbReference type="Proteomes" id="UP000663829"/>
    </source>
</evidence>
<dbReference type="Pfam" id="PF14497">
    <property type="entry name" value="GST_C_3"/>
    <property type="match status" value="1"/>
</dbReference>
<evidence type="ECO:0000259" key="1">
    <source>
        <dbReference type="PROSITE" id="PS50405"/>
    </source>
</evidence>
<organism evidence="3 6">
    <name type="scientific">Didymodactylos carnosus</name>
    <dbReference type="NCBI Taxonomy" id="1234261"/>
    <lineage>
        <taxon>Eukaryota</taxon>
        <taxon>Metazoa</taxon>
        <taxon>Spiralia</taxon>
        <taxon>Gnathifera</taxon>
        <taxon>Rotifera</taxon>
        <taxon>Eurotatoria</taxon>
        <taxon>Bdelloidea</taxon>
        <taxon>Philodinida</taxon>
        <taxon>Philodinidae</taxon>
        <taxon>Didymodactylos</taxon>
    </lineage>
</organism>
<dbReference type="CDD" id="cd03192">
    <property type="entry name" value="GST_C_Sigma_like"/>
    <property type="match status" value="1"/>
</dbReference>
<dbReference type="AlphaFoldDB" id="A0A815W1F1"/>
<evidence type="ECO:0000313" key="3">
    <source>
        <dbReference type="EMBL" id="CAF1537674.1"/>
    </source>
</evidence>
<accession>A0A815W1F1</accession>
<sequence>MNDLTDKFTQKYFELKDETAKAQGKHQLLTTDIPKVLGQLEKLHSMYSENGFSFVGNQLTWADLLVYDSITNLLTLDSYLLEPYPKLRQNRQDVENHPKINAYLKSRPVTAF</sequence>
<feature type="domain" description="GST C-terminal" evidence="1">
    <location>
        <begin position="1"/>
        <end position="112"/>
    </location>
</feature>
<dbReference type="PANTHER" id="PTHR11571:SF150">
    <property type="entry name" value="GLUTATHIONE S-TRANSFERASE"/>
    <property type="match status" value="1"/>
</dbReference>
<keyword evidence="6" id="KW-1185">Reference proteome</keyword>
<evidence type="ECO:0000313" key="2">
    <source>
        <dbReference type="EMBL" id="CAF1405231.1"/>
    </source>
</evidence>
<proteinExistence type="predicted"/>
<evidence type="ECO:0000313" key="5">
    <source>
        <dbReference type="EMBL" id="CAF4397669.1"/>
    </source>
</evidence>
<dbReference type="Proteomes" id="UP000677228">
    <property type="component" value="Unassembled WGS sequence"/>
</dbReference>
<dbReference type="OrthoDB" id="414243at2759"/>
<dbReference type="PANTHER" id="PTHR11571">
    <property type="entry name" value="GLUTATHIONE S-TRANSFERASE"/>
    <property type="match status" value="1"/>
</dbReference>
<reference evidence="3" key="1">
    <citation type="submission" date="2021-02" db="EMBL/GenBank/DDBJ databases">
        <authorList>
            <person name="Nowell W R."/>
        </authorList>
    </citation>
    <scope>NUCLEOTIDE SEQUENCE</scope>
</reference>